<proteinExistence type="predicted"/>
<dbReference type="AlphaFoldDB" id="A0A9P4GWI5"/>
<sequence>MAYMSVTNIGNTTTKVKAFTYLIKPNSLSIATWGAILQGTEGSPNKSTLTNTTIDTLCRGQGGGDLANITNLASNCGLLYGAPIRKDDSNSSLSDPGSAWTMPMYSCMSIAKATIKIVSFRFIGTTDDLAGLEVVSLIDKIYDNKDSMPLWGVENTSMFLRDGGPLWGLISPSRQKDLNLSIVQKESLYLPGRKRRRVFGTRGLGNRYLRWVRRGGRRAWVMLC</sequence>
<comment type="caution">
    <text evidence="1">The sequence shown here is derived from an EMBL/GenBank/DDBJ whole genome shotgun (WGS) entry which is preliminary data.</text>
</comment>
<accession>A0A9P4GWI5</accession>
<organism evidence="1 2">
    <name type="scientific">Setomelanomma holmii</name>
    <dbReference type="NCBI Taxonomy" id="210430"/>
    <lineage>
        <taxon>Eukaryota</taxon>
        <taxon>Fungi</taxon>
        <taxon>Dikarya</taxon>
        <taxon>Ascomycota</taxon>
        <taxon>Pezizomycotina</taxon>
        <taxon>Dothideomycetes</taxon>
        <taxon>Pleosporomycetidae</taxon>
        <taxon>Pleosporales</taxon>
        <taxon>Pleosporineae</taxon>
        <taxon>Phaeosphaeriaceae</taxon>
        <taxon>Setomelanomma</taxon>
    </lineage>
</organism>
<protein>
    <submittedName>
        <fullName evidence="1">Uncharacterized protein</fullName>
    </submittedName>
</protein>
<gene>
    <name evidence="1" type="ORF">EK21DRAFT_118925</name>
</gene>
<evidence type="ECO:0000313" key="2">
    <source>
        <dbReference type="Proteomes" id="UP000799777"/>
    </source>
</evidence>
<reference evidence="1" key="1">
    <citation type="journal article" date="2020" name="Stud. Mycol.">
        <title>101 Dothideomycetes genomes: a test case for predicting lifestyles and emergence of pathogens.</title>
        <authorList>
            <person name="Haridas S."/>
            <person name="Albert R."/>
            <person name="Binder M."/>
            <person name="Bloem J."/>
            <person name="Labutti K."/>
            <person name="Salamov A."/>
            <person name="Andreopoulos B."/>
            <person name="Baker S."/>
            <person name="Barry K."/>
            <person name="Bills G."/>
            <person name="Bluhm B."/>
            <person name="Cannon C."/>
            <person name="Castanera R."/>
            <person name="Culley D."/>
            <person name="Daum C."/>
            <person name="Ezra D."/>
            <person name="Gonzalez J."/>
            <person name="Henrissat B."/>
            <person name="Kuo A."/>
            <person name="Liang C."/>
            <person name="Lipzen A."/>
            <person name="Lutzoni F."/>
            <person name="Magnuson J."/>
            <person name="Mondo S."/>
            <person name="Nolan M."/>
            <person name="Ohm R."/>
            <person name="Pangilinan J."/>
            <person name="Park H.-J."/>
            <person name="Ramirez L."/>
            <person name="Alfaro M."/>
            <person name="Sun H."/>
            <person name="Tritt A."/>
            <person name="Yoshinaga Y."/>
            <person name="Zwiers L.-H."/>
            <person name="Turgeon B."/>
            <person name="Goodwin S."/>
            <person name="Spatafora J."/>
            <person name="Crous P."/>
            <person name="Grigoriev I."/>
        </authorList>
    </citation>
    <scope>NUCLEOTIDE SEQUENCE</scope>
    <source>
        <strain evidence="1">CBS 110217</strain>
    </source>
</reference>
<evidence type="ECO:0000313" key="1">
    <source>
        <dbReference type="EMBL" id="KAF2023260.1"/>
    </source>
</evidence>
<dbReference type="EMBL" id="ML978363">
    <property type="protein sequence ID" value="KAF2023260.1"/>
    <property type="molecule type" value="Genomic_DNA"/>
</dbReference>
<keyword evidence="2" id="KW-1185">Reference proteome</keyword>
<name>A0A9P4GWI5_9PLEO</name>
<dbReference type="OrthoDB" id="3034003at2759"/>
<dbReference type="Proteomes" id="UP000799777">
    <property type="component" value="Unassembled WGS sequence"/>
</dbReference>